<comment type="similarity">
    <text evidence="3">Belongs to the cytochrome c family. PetJ subfamily.</text>
</comment>
<keyword evidence="5" id="KW-0602">Photosynthesis</keyword>
<evidence type="ECO:0000259" key="16">
    <source>
        <dbReference type="PROSITE" id="PS51007"/>
    </source>
</evidence>
<keyword evidence="15" id="KW-0732">Signal</keyword>
<organism evidence="17 18">
    <name type="scientific">Pelagomonas calceolata</name>
    <dbReference type="NCBI Taxonomy" id="35677"/>
    <lineage>
        <taxon>Eukaryota</taxon>
        <taxon>Sar</taxon>
        <taxon>Stramenopiles</taxon>
        <taxon>Ochrophyta</taxon>
        <taxon>Pelagophyceae</taxon>
        <taxon>Pelagomonadales</taxon>
        <taxon>Pelagomonadaceae</taxon>
        <taxon>Pelagomonas</taxon>
    </lineage>
</organism>
<evidence type="ECO:0000256" key="11">
    <source>
        <dbReference type="ARBA" id="ARBA00030448"/>
    </source>
</evidence>
<dbReference type="InterPro" id="IPR009056">
    <property type="entry name" value="Cyt_c-like_dom"/>
</dbReference>
<comment type="function">
    <text evidence="1">Functions as an electron carrier between membrane-bound cytochrome b6-f and photosystem I in oxygenic photosynthesis.</text>
</comment>
<keyword evidence="18" id="KW-1185">Reference proteome</keyword>
<evidence type="ECO:0000313" key="17">
    <source>
        <dbReference type="EMBL" id="CAH0369988.1"/>
    </source>
</evidence>
<evidence type="ECO:0000256" key="1">
    <source>
        <dbReference type="ARBA" id="ARBA00002347"/>
    </source>
</evidence>
<dbReference type="PANTHER" id="PTHR34688">
    <property type="entry name" value="CYTOCHROME C6, CHLOROPLASTIC"/>
    <property type="match status" value="1"/>
</dbReference>
<keyword evidence="7 14" id="KW-0479">Metal-binding</keyword>
<dbReference type="PROSITE" id="PS51007">
    <property type="entry name" value="CYTC"/>
    <property type="match status" value="1"/>
</dbReference>
<dbReference type="InterPro" id="IPR036909">
    <property type="entry name" value="Cyt_c-like_dom_sf"/>
</dbReference>
<dbReference type="GO" id="GO:0005506">
    <property type="term" value="F:iron ion binding"/>
    <property type="evidence" value="ECO:0007669"/>
    <property type="project" value="InterPro"/>
</dbReference>
<evidence type="ECO:0000256" key="6">
    <source>
        <dbReference type="ARBA" id="ARBA00022617"/>
    </source>
</evidence>
<dbReference type="InterPro" id="IPR008168">
    <property type="entry name" value="Cyt_C_IC"/>
</dbReference>
<evidence type="ECO:0000313" key="18">
    <source>
        <dbReference type="Proteomes" id="UP000789595"/>
    </source>
</evidence>
<evidence type="ECO:0000256" key="10">
    <source>
        <dbReference type="ARBA" id="ARBA00023078"/>
    </source>
</evidence>
<feature type="chain" id="PRO_5035164967" description="Cytochrome c-553" evidence="15">
    <location>
        <begin position="25"/>
        <end position="142"/>
    </location>
</feature>
<dbReference type="AlphaFoldDB" id="A0A8J2SE31"/>
<name>A0A8J2SE31_9STRA</name>
<dbReference type="PANTHER" id="PTHR34688:SF2">
    <property type="entry name" value="CYTOCHROME C6, CHLOROPLASTIC"/>
    <property type="match status" value="1"/>
</dbReference>
<gene>
    <name evidence="17" type="ORF">PECAL_2P31350</name>
</gene>
<keyword evidence="8" id="KW-0249">Electron transport</keyword>
<dbReference type="Proteomes" id="UP000789595">
    <property type="component" value="Unassembled WGS sequence"/>
</dbReference>
<feature type="domain" description="Cytochrome c" evidence="16">
    <location>
        <begin position="53"/>
        <end position="135"/>
    </location>
</feature>
<evidence type="ECO:0000256" key="13">
    <source>
        <dbReference type="ARBA" id="ARBA00033211"/>
    </source>
</evidence>
<dbReference type="SUPFAM" id="SSF46626">
    <property type="entry name" value="Cytochrome c"/>
    <property type="match status" value="1"/>
</dbReference>
<evidence type="ECO:0000256" key="14">
    <source>
        <dbReference type="PROSITE-ProRule" id="PRU00433"/>
    </source>
</evidence>
<comment type="caution">
    <text evidence="17">The sequence shown here is derived from an EMBL/GenBank/DDBJ whole genome shotgun (WGS) entry which is preliminary data.</text>
</comment>
<dbReference type="OrthoDB" id="1930491at2759"/>
<keyword evidence="6 14" id="KW-0349">Heme</keyword>
<protein>
    <recommendedName>
        <fullName evidence="13">Cytochrome c-553</fullName>
    </recommendedName>
    <alternativeName>
        <fullName evidence="12">Cytochrome c553</fullName>
    </alternativeName>
    <alternativeName>
        <fullName evidence="11">Soluble cytochrome f</fullName>
    </alternativeName>
</protein>
<dbReference type="GO" id="GO:0015979">
    <property type="term" value="P:photosynthesis"/>
    <property type="evidence" value="ECO:0007669"/>
    <property type="project" value="UniProtKB-KW"/>
</dbReference>
<evidence type="ECO:0000256" key="5">
    <source>
        <dbReference type="ARBA" id="ARBA00022531"/>
    </source>
</evidence>
<proteinExistence type="inferred from homology"/>
<feature type="signal peptide" evidence="15">
    <location>
        <begin position="1"/>
        <end position="24"/>
    </location>
</feature>
<evidence type="ECO:0000256" key="2">
    <source>
        <dbReference type="ARBA" id="ARBA00004456"/>
    </source>
</evidence>
<evidence type="ECO:0000256" key="7">
    <source>
        <dbReference type="ARBA" id="ARBA00022723"/>
    </source>
</evidence>
<dbReference type="FunFam" id="1.10.760.10:FF:000038">
    <property type="entry name" value="Cytochrome c6"/>
    <property type="match status" value="1"/>
</dbReference>
<dbReference type="HAMAP" id="MF_00594">
    <property type="entry name" value="Cytc_PetJ"/>
    <property type="match status" value="1"/>
</dbReference>
<comment type="subcellular location">
    <subcellularLocation>
        <location evidence="2">Plastid</location>
        <location evidence="2">Chloroplast thylakoid lumen</location>
    </subcellularLocation>
</comment>
<dbReference type="GO" id="GO:0009543">
    <property type="term" value="C:chloroplast thylakoid lumen"/>
    <property type="evidence" value="ECO:0007669"/>
    <property type="project" value="UniProtKB-SubCell"/>
</dbReference>
<dbReference type="GO" id="GO:0020037">
    <property type="term" value="F:heme binding"/>
    <property type="evidence" value="ECO:0007669"/>
    <property type="project" value="InterPro"/>
</dbReference>
<dbReference type="EMBL" id="CAKKNE010000002">
    <property type="protein sequence ID" value="CAH0369988.1"/>
    <property type="molecule type" value="Genomic_DNA"/>
</dbReference>
<dbReference type="PRINTS" id="PR00605">
    <property type="entry name" value="CYTCHROMECIC"/>
</dbReference>
<accession>A0A8J2SE31</accession>
<keyword evidence="4" id="KW-0813">Transport</keyword>
<evidence type="ECO:0000256" key="4">
    <source>
        <dbReference type="ARBA" id="ARBA00022448"/>
    </source>
</evidence>
<keyword evidence="9 14" id="KW-0408">Iron</keyword>
<evidence type="ECO:0000256" key="8">
    <source>
        <dbReference type="ARBA" id="ARBA00022982"/>
    </source>
</evidence>
<evidence type="ECO:0000256" key="3">
    <source>
        <dbReference type="ARBA" id="ARBA00009650"/>
    </source>
</evidence>
<dbReference type="GO" id="GO:0009055">
    <property type="term" value="F:electron transfer activity"/>
    <property type="evidence" value="ECO:0007669"/>
    <property type="project" value="InterPro"/>
</dbReference>
<evidence type="ECO:0000256" key="15">
    <source>
        <dbReference type="SAM" id="SignalP"/>
    </source>
</evidence>
<evidence type="ECO:0000256" key="12">
    <source>
        <dbReference type="ARBA" id="ARBA00031247"/>
    </source>
</evidence>
<dbReference type="Pfam" id="PF13442">
    <property type="entry name" value="Cytochrome_CBB3"/>
    <property type="match status" value="1"/>
</dbReference>
<dbReference type="InterPro" id="IPR023655">
    <property type="entry name" value="Cyt_C6"/>
</dbReference>
<dbReference type="Gene3D" id="1.10.760.10">
    <property type="entry name" value="Cytochrome c-like domain"/>
    <property type="match status" value="1"/>
</dbReference>
<keyword evidence="10" id="KW-0793">Thylakoid</keyword>
<sequence length="142" mass="14420">MKLSIALLAAPALAFAPVAQQARASVKVEARKEVAAATLGAAALLAPFAAFAGDIESGATIFAGNCAACHAGGNNVIAAEKTLRKEALDSYLAGGRKESSVVTQVTNGKNAMPAFGGRLSDEEIGDVAAYVIDQANGDKWDE</sequence>
<evidence type="ECO:0000256" key="9">
    <source>
        <dbReference type="ARBA" id="ARBA00023004"/>
    </source>
</evidence>
<reference evidence="17" key="1">
    <citation type="submission" date="2021-11" db="EMBL/GenBank/DDBJ databases">
        <authorList>
            <consortium name="Genoscope - CEA"/>
            <person name="William W."/>
        </authorList>
    </citation>
    <scope>NUCLEOTIDE SEQUENCE</scope>
</reference>